<dbReference type="GO" id="GO:0030246">
    <property type="term" value="F:carbohydrate binding"/>
    <property type="evidence" value="ECO:0007669"/>
    <property type="project" value="UniProtKB-ARBA"/>
</dbReference>
<dbReference type="PANTHER" id="PTHR46847:SF1">
    <property type="entry name" value="D-ALLOSE-BINDING PERIPLASMIC PROTEIN-RELATED"/>
    <property type="match status" value="1"/>
</dbReference>
<sequence length="360" mass="37638">MLCGCRLAGSDMVYWEEVMGKWNILKAAVAGLAFYSAMATASHAADIVGLITKTEGNPFFVKMREGAQAKAKELGLTLQTFAGKFDGDNDSQVAAIENLISAGAKGFAIVPSDSSAIVPTIKKARDAGLLVIVLDTPLDPIDAADATFATDNFKAGELIGQWAKGTLGDKASSAKIAFLDLATNQPTVDYLRDQGFMKGFGIDIKDPKKYGDEADARICGHEMTGGAEDGGRTAMETLLQKCPDVSVMYTINEPAAAGGYQALKAAGKDDGSVLVVSIDGGCPGVKNVAAGVIGATSQQYPLKMAAMAMEAIEKFAKTGEKPKPTPGKEFFDTGATLITDKPVTGVESIDTKKGLELCWG</sequence>
<evidence type="ECO:0000256" key="1">
    <source>
        <dbReference type="ARBA" id="ARBA00004196"/>
    </source>
</evidence>
<organism evidence="5 6">
    <name type="scientific">Mesorhizobium opportunistum (strain LMG 24607 / HAMBI 3007 / WSM2075)</name>
    <dbReference type="NCBI Taxonomy" id="536019"/>
    <lineage>
        <taxon>Bacteria</taxon>
        <taxon>Pseudomonadati</taxon>
        <taxon>Pseudomonadota</taxon>
        <taxon>Alphaproteobacteria</taxon>
        <taxon>Hyphomicrobiales</taxon>
        <taxon>Phyllobacteriaceae</taxon>
        <taxon>Mesorhizobium</taxon>
    </lineage>
</organism>
<keyword evidence="3" id="KW-0732">Signal</keyword>
<evidence type="ECO:0000313" key="5">
    <source>
        <dbReference type="EMBL" id="AEH89873.1"/>
    </source>
</evidence>
<dbReference type="AlphaFoldDB" id="F7Y9T4"/>
<protein>
    <submittedName>
        <fullName evidence="5">Periplasmic binding protein/LacI transcriptional regulator</fullName>
    </submittedName>
</protein>
<dbReference type="SUPFAM" id="SSF53822">
    <property type="entry name" value="Periplasmic binding protein-like I"/>
    <property type="match status" value="1"/>
</dbReference>
<dbReference type="Gene3D" id="3.40.50.2300">
    <property type="match status" value="2"/>
</dbReference>
<accession>F7Y9T4</accession>
<evidence type="ECO:0000313" key="6">
    <source>
        <dbReference type="Proteomes" id="UP000001623"/>
    </source>
</evidence>
<dbReference type="EMBL" id="CP002279">
    <property type="protein sequence ID" value="AEH89873.1"/>
    <property type="molecule type" value="Genomic_DNA"/>
</dbReference>
<evidence type="ECO:0000259" key="4">
    <source>
        <dbReference type="Pfam" id="PF13407"/>
    </source>
</evidence>
<dbReference type="Pfam" id="PF13407">
    <property type="entry name" value="Peripla_BP_4"/>
    <property type="match status" value="1"/>
</dbReference>
<feature type="domain" description="Periplasmic binding protein" evidence="4">
    <location>
        <begin position="48"/>
        <end position="320"/>
    </location>
</feature>
<dbReference type="InterPro" id="IPR028082">
    <property type="entry name" value="Peripla_BP_I"/>
</dbReference>
<dbReference type="PANTHER" id="PTHR46847">
    <property type="entry name" value="D-ALLOSE-BINDING PERIPLASMIC PROTEIN-RELATED"/>
    <property type="match status" value="1"/>
</dbReference>
<dbReference type="GO" id="GO:0030313">
    <property type="term" value="C:cell envelope"/>
    <property type="evidence" value="ECO:0007669"/>
    <property type="project" value="UniProtKB-SubCell"/>
</dbReference>
<dbReference type="KEGG" id="mop:Mesop_5457"/>
<dbReference type="HOGENOM" id="CLU_037628_3_3_5"/>
<proteinExistence type="inferred from homology"/>
<evidence type="ECO:0000256" key="2">
    <source>
        <dbReference type="ARBA" id="ARBA00007639"/>
    </source>
</evidence>
<evidence type="ECO:0000256" key="3">
    <source>
        <dbReference type="ARBA" id="ARBA00022729"/>
    </source>
</evidence>
<comment type="similarity">
    <text evidence="2">Belongs to the bacterial solute-binding protein 2 family.</text>
</comment>
<reference evidence="5 6" key="1">
    <citation type="submission" date="2010-10" db="EMBL/GenBank/DDBJ databases">
        <title>Complete sequence of Mesorhizobium opportunistum WSM2075.</title>
        <authorList>
            <consortium name="US DOE Joint Genome Institute"/>
            <person name="Lucas S."/>
            <person name="Copeland A."/>
            <person name="Lapidus A."/>
            <person name="Cheng J.-F."/>
            <person name="Bruce D."/>
            <person name="Goodwin L."/>
            <person name="Pitluck S."/>
            <person name="Chertkov O."/>
            <person name="Misra M."/>
            <person name="Detter J.C."/>
            <person name="Han C."/>
            <person name="Tapia R."/>
            <person name="Land M."/>
            <person name="Hauser L."/>
            <person name="Kyrpides N."/>
            <person name="Ovchinnikova G."/>
            <person name="Mavrommatis K.M."/>
            <person name="Tiwari R.P."/>
            <person name="Howieson J.G."/>
            <person name="O'Hara G.W."/>
            <person name="Nandasena K.G."/>
            <person name="Woyke T."/>
        </authorList>
    </citation>
    <scope>NUCLEOTIDE SEQUENCE [LARGE SCALE GENOMIC DNA]</scope>
    <source>
        <strain evidence="6">LMG 24607 / HAMBI 3007 / WSM2075</strain>
    </source>
</reference>
<dbReference type="InterPro" id="IPR025997">
    <property type="entry name" value="SBP_2_dom"/>
</dbReference>
<comment type="subcellular location">
    <subcellularLocation>
        <location evidence="1">Cell envelope</location>
    </subcellularLocation>
</comment>
<dbReference type="CDD" id="cd19973">
    <property type="entry name" value="PBP1_ABC_sugar_binding-like"/>
    <property type="match status" value="1"/>
</dbReference>
<dbReference type="STRING" id="536019.Mesop_5457"/>
<dbReference type="eggNOG" id="COG1879">
    <property type="taxonomic scope" value="Bacteria"/>
</dbReference>
<gene>
    <name evidence="5" type="ordered locus">Mesop_5457</name>
</gene>
<dbReference type="Proteomes" id="UP000001623">
    <property type="component" value="Chromosome"/>
</dbReference>
<name>F7Y9T4_MESOW</name>